<protein>
    <submittedName>
        <fullName evidence="3">HNH endonuclease</fullName>
    </submittedName>
</protein>
<sequence length="68" mass="7660">MAKRDRVALAHGYRCANCGATWSPSRDHIDHIVELTDGGTNDESNLQPLCDEPCHREKTEREAKARAR</sequence>
<dbReference type="AlphaFoldDB" id="A0A250DUX4"/>
<dbReference type="SMART" id="SM00507">
    <property type="entry name" value="HNHc"/>
    <property type="match status" value="1"/>
</dbReference>
<dbReference type="EMBL" id="CP023284">
    <property type="protein sequence ID" value="ATA57829.1"/>
    <property type="molecule type" value="Genomic_DNA"/>
</dbReference>
<dbReference type="Pfam" id="PF01844">
    <property type="entry name" value="HNH"/>
    <property type="match status" value="1"/>
</dbReference>
<proteinExistence type="predicted"/>
<dbReference type="GO" id="GO:0008270">
    <property type="term" value="F:zinc ion binding"/>
    <property type="evidence" value="ECO:0007669"/>
    <property type="project" value="InterPro"/>
</dbReference>
<feature type="compositionally biased region" description="Polar residues" evidence="1">
    <location>
        <begin position="38"/>
        <end position="47"/>
    </location>
</feature>
<keyword evidence="3" id="KW-0540">Nuclease</keyword>
<gene>
    <name evidence="3" type="ORF">CKY39_19660</name>
</gene>
<dbReference type="CDD" id="cd00085">
    <property type="entry name" value="HNHc"/>
    <property type="match status" value="1"/>
</dbReference>
<organism evidence="3 4">
    <name type="scientific">Variovorax boronicumulans</name>
    <dbReference type="NCBI Taxonomy" id="436515"/>
    <lineage>
        <taxon>Bacteria</taxon>
        <taxon>Pseudomonadati</taxon>
        <taxon>Pseudomonadota</taxon>
        <taxon>Betaproteobacteria</taxon>
        <taxon>Burkholderiales</taxon>
        <taxon>Comamonadaceae</taxon>
        <taxon>Variovorax</taxon>
    </lineage>
</organism>
<keyword evidence="3" id="KW-0378">Hydrolase</keyword>
<dbReference type="GO" id="GO:0004519">
    <property type="term" value="F:endonuclease activity"/>
    <property type="evidence" value="ECO:0007669"/>
    <property type="project" value="UniProtKB-KW"/>
</dbReference>
<dbReference type="Gene3D" id="1.10.30.50">
    <property type="match status" value="1"/>
</dbReference>
<evidence type="ECO:0000259" key="2">
    <source>
        <dbReference type="SMART" id="SM00507"/>
    </source>
</evidence>
<dbReference type="GO" id="GO:0003676">
    <property type="term" value="F:nucleic acid binding"/>
    <property type="evidence" value="ECO:0007669"/>
    <property type="project" value="InterPro"/>
</dbReference>
<dbReference type="InterPro" id="IPR003615">
    <property type="entry name" value="HNH_nuc"/>
</dbReference>
<feature type="compositionally biased region" description="Basic and acidic residues" evidence="1">
    <location>
        <begin position="52"/>
        <end position="68"/>
    </location>
</feature>
<reference evidence="3 4" key="1">
    <citation type="submission" date="2017-09" db="EMBL/GenBank/DDBJ databases">
        <title>The diverse metabolic capabilities of V. boronicumulans make it an excellent choice for continued studies on novel biodegradation.</title>
        <authorList>
            <person name="Sun S."/>
        </authorList>
    </citation>
    <scope>NUCLEOTIDE SEQUENCE [LARGE SCALE GENOMIC DNA]</scope>
    <source>
        <strain evidence="3 4">J1</strain>
    </source>
</reference>
<dbReference type="KEGG" id="vbo:CKY39_19660"/>
<evidence type="ECO:0000313" key="4">
    <source>
        <dbReference type="Proteomes" id="UP000217154"/>
    </source>
</evidence>
<dbReference type="InterPro" id="IPR002711">
    <property type="entry name" value="HNH"/>
</dbReference>
<name>A0A250DUX4_9BURK</name>
<keyword evidence="3" id="KW-0255">Endonuclease</keyword>
<dbReference type="Proteomes" id="UP000217154">
    <property type="component" value="Chromosome"/>
</dbReference>
<accession>A0A250DUX4</accession>
<feature type="domain" description="HNH nuclease" evidence="2">
    <location>
        <begin position="4"/>
        <end position="56"/>
    </location>
</feature>
<evidence type="ECO:0000313" key="3">
    <source>
        <dbReference type="EMBL" id="ATA57829.1"/>
    </source>
</evidence>
<feature type="region of interest" description="Disordered" evidence="1">
    <location>
        <begin position="37"/>
        <end position="68"/>
    </location>
</feature>
<evidence type="ECO:0000256" key="1">
    <source>
        <dbReference type="SAM" id="MobiDB-lite"/>
    </source>
</evidence>